<dbReference type="OrthoDB" id="10065203at2759"/>
<evidence type="ECO:0000256" key="1">
    <source>
        <dbReference type="SAM" id="MobiDB-lite"/>
    </source>
</evidence>
<name>A0A6P5AYJ2_BRABE</name>
<dbReference type="GeneID" id="109487628"/>
<feature type="region of interest" description="Disordered" evidence="1">
    <location>
        <begin position="172"/>
        <end position="250"/>
    </location>
</feature>
<protein>
    <submittedName>
        <fullName evidence="3">Uncharacterized protein LOC109487628</fullName>
    </submittedName>
</protein>
<gene>
    <name evidence="3" type="primary">LOC109487628</name>
</gene>
<dbReference type="Proteomes" id="UP000515135">
    <property type="component" value="Unplaced"/>
</dbReference>
<keyword evidence="2" id="KW-1185">Reference proteome</keyword>
<evidence type="ECO:0000313" key="3">
    <source>
        <dbReference type="RefSeq" id="XP_019647191.1"/>
    </source>
</evidence>
<dbReference type="AlphaFoldDB" id="A0A6P5AYJ2"/>
<proteinExistence type="predicted"/>
<accession>A0A6P5AYJ2</accession>
<dbReference type="RefSeq" id="XP_019647191.1">
    <property type="nucleotide sequence ID" value="XM_019791632.1"/>
</dbReference>
<feature type="compositionally biased region" description="Pro residues" evidence="1">
    <location>
        <begin position="180"/>
        <end position="196"/>
    </location>
</feature>
<organism evidence="2 3">
    <name type="scientific">Branchiostoma belcheri</name>
    <name type="common">Amphioxus</name>
    <dbReference type="NCBI Taxonomy" id="7741"/>
    <lineage>
        <taxon>Eukaryota</taxon>
        <taxon>Metazoa</taxon>
        <taxon>Chordata</taxon>
        <taxon>Cephalochordata</taxon>
        <taxon>Leptocardii</taxon>
        <taxon>Amphioxiformes</taxon>
        <taxon>Branchiostomatidae</taxon>
        <taxon>Branchiostoma</taxon>
    </lineage>
</organism>
<dbReference type="KEGG" id="bbel:109487628"/>
<evidence type="ECO:0000313" key="2">
    <source>
        <dbReference type="Proteomes" id="UP000515135"/>
    </source>
</evidence>
<feature type="compositionally biased region" description="Basic and acidic residues" evidence="1">
    <location>
        <begin position="237"/>
        <end position="249"/>
    </location>
</feature>
<sequence length="389" mass="43605">MEVNQSAMDVLLINCDKTYPLDSVEDLLKRANTSDRNTRIEKRYCSVSELQAVSEEVGRRQLLCGVFVVNAYESRLSINEEKAGIGYAVLYSALLVAAEGRVVVVIGGDDRYKDGEQDNSVLSTWAYHKIAAQFDDTYLDGRQGFVFSWDERHNPVHLEALGSYLRAITSGQPGLQKPFTPTPPQQPLPKPEPILPPSASTDQRKSQTRQTPKLQPAKTNEEDAAPNPAVKRLSRHNMSERAAKHEGARSDLPVNYDVKYTQEQANSILETLKKHKDEIQKTKPLRKIKFVGHLVSGKLVPGFCEAFREGHVYIKGNRLEDIPDFVIETIETIKSQEGYVQKESASLIVFDEGADQNCNSVRELAVPKVKEDNFFVRGCKQIYHAMAGD</sequence>
<reference evidence="3" key="1">
    <citation type="submission" date="2025-08" db="UniProtKB">
        <authorList>
            <consortium name="RefSeq"/>
        </authorList>
    </citation>
    <scope>IDENTIFICATION</scope>
    <source>
        <tissue evidence="3">Gonad</tissue>
    </source>
</reference>